<reference evidence="2" key="2">
    <citation type="submission" date="2015-01" db="EMBL/GenBank/DDBJ databases">
        <title>Evolutionary Origins and Diversification of the Mycorrhizal Mutualists.</title>
        <authorList>
            <consortium name="DOE Joint Genome Institute"/>
            <consortium name="Mycorrhizal Genomics Consortium"/>
            <person name="Kohler A."/>
            <person name="Kuo A."/>
            <person name="Nagy L.G."/>
            <person name="Floudas D."/>
            <person name="Copeland A."/>
            <person name="Barry K.W."/>
            <person name="Cichocki N."/>
            <person name="Veneault-Fourrey C."/>
            <person name="LaButti K."/>
            <person name="Lindquist E.A."/>
            <person name="Lipzen A."/>
            <person name="Lundell T."/>
            <person name="Morin E."/>
            <person name="Murat C."/>
            <person name="Riley R."/>
            <person name="Ohm R."/>
            <person name="Sun H."/>
            <person name="Tunlid A."/>
            <person name="Henrissat B."/>
            <person name="Grigoriev I.V."/>
            <person name="Hibbett D.S."/>
            <person name="Martin F."/>
        </authorList>
    </citation>
    <scope>NUCLEOTIDE SEQUENCE [LARGE SCALE GENOMIC DNA]</scope>
    <source>
        <strain evidence="2">Ve08.2h10</strain>
    </source>
</reference>
<accession>A0A0D0E8F2</accession>
<proteinExistence type="predicted"/>
<evidence type="ECO:0000313" key="1">
    <source>
        <dbReference type="EMBL" id="KIK98434.1"/>
    </source>
</evidence>
<dbReference type="Proteomes" id="UP000054538">
    <property type="component" value="Unassembled WGS sequence"/>
</dbReference>
<dbReference type="HOGENOM" id="CLU_1896899_0_0_1"/>
<gene>
    <name evidence="1" type="ORF">PAXRUDRAFT_684263</name>
</gene>
<reference evidence="1 2" key="1">
    <citation type="submission" date="2014-04" db="EMBL/GenBank/DDBJ databases">
        <authorList>
            <consortium name="DOE Joint Genome Institute"/>
            <person name="Kuo A."/>
            <person name="Kohler A."/>
            <person name="Jargeat P."/>
            <person name="Nagy L.G."/>
            <person name="Floudas D."/>
            <person name="Copeland A."/>
            <person name="Barry K.W."/>
            <person name="Cichocki N."/>
            <person name="Veneault-Fourrey C."/>
            <person name="LaButti K."/>
            <person name="Lindquist E.A."/>
            <person name="Lipzen A."/>
            <person name="Lundell T."/>
            <person name="Morin E."/>
            <person name="Murat C."/>
            <person name="Sun H."/>
            <person name="Tunlid A."/>
            <person name="Henrissat B."/>
            <person name="Grigoriev I.V."/>
            <person name="Hibbett D.S."/>
            <person name="Martin F."/>
            <person name="Nordberg H.P."/>
            <person name="Cantor M.N."/>
            <person name="Hua S.X."/>
        </authorList>
    </citation>
    <scope>NUCLEOTIDE SEQUENCE [LARGE SCALE GENOMIC DNA]</scope>
    <source>
        <strain evidence="1 2">Ve08.2h10</strain>
    </source>
</reference>
<dbReference type="AlphaFoldDB" id="A0A0D0E8F2"/>
<keyword evidence="2" id="KW-1185">Reference proteome</keyword>
<dbReference type="InParanoid" id="A0A0D0E8F2"/>
<protein>
    <submittedName>
        <fullName evidence="1">Uncharacterized protein</fullName>
    </submittedName>
</protein>
<organism evidence="1 2">
    <name type="scientific">Paxillus rubicundulus Ve08.2h10</name>
    <dbReference type="NCBI Taxonomy" id="930991"/>
    <lineage>
        <taxon>Eukaryota</taxon>
        <taxon>Fungi</taxon>
        <taxon>Dikarya</taxon>
        <taxon>Basidiomycota</taxon>
        <taxon>Agaricomycotina</taxon>
        <taxon>Agaricomycetes</taxon>
        <taxon>Agaricomycetidae</taxon>
        <taxon>Boletales</taxon>
        <taxon>Paxilineae</taxon>
        <taxon>Paxillaceae</taxon>
        <taxon>Paxillus</taxon>
    </lineage>
</organism>
<dbReference type="EMBL" id="KN824892">
    <property type="protein sequence ID" value="KIK98434.1"/>
    <property type="molecule type" value="Genomic_DNA"/>
</dbReference>
<sequence length="134" mass="14769">MDPSIILSTSQPNSQVTNATMQGSSASTASLNKHLFQNEQIHELLEGLQPNRLLLLTILIKVLDPSEKDLSGGRSTRLLAGLWAHALQSSSRFFLPLPRQIAWSKKISILSKTLLLYAPYNTCIIVPSCTDILQ</sequence>
<evidence type="ECO:0000313" key="2">
    <source>
        <dbReference type="Proteomes" id="UP000054538"/>
    </source>
</evidence>
<name>A0A0D0E8F2_9AGAM</name>